<evidence type="ECO:0000313" key="1">
    <source>
        <dbReference type="EMBL" id="DAF61367.1"/>
    </source>
</evidence>
<protein>
    <submittedName>
        <fullName evidence="1">Uncharacterized protein</fullName>
    </submittedName>
</protein>
<name>A0A8S5TEG1_9CAUD</name>
<accession>A0A8S5TEG1</accession>
<proteinExistence type="predicted"/>
<dbReference type="EMBL" id="BK032809">
    <property type="protein sequence ID" value="DAF61367.1"/>
    <property type="molecule type" value="Genomic_DNA"/>
</dbReference>
<reference evidence="1" key="1">
    <citation type="journal article" date="2021" name="Proc. Natl. Acad. Sci. U.S.A.">
        <title>A Catalog of Tens of Thousands of Viruses from Human Metagenomes Reveals Hidden Associations with Chronic Diseases.</title>
        <authorList>
            <person name="Tisza M.J."/>
            <person name="Buck C.B."/>
        </authorList>
    </citation>
    <scope>NUCLEOTIDE SEQUENCE</scope>
    <source>
        <strain evidence="1">Ctacm4</strain>
    </source>
</reference>
<sequence length="42" mass="4957">MSILKILCMILRSISEAFENYFVDYNSNADETYKNSSYIKKI</sequence>
<organism evidence="1">
    <name type="scientific">Siphoviridae sp. ctacm4</name>
    <dbReference type="NCBI Taxonomy" id="2827895"/>
    <lineage>
        <taxon>Viruses</taxon>
        <taxon>Duplodnaviria</taxon>
        <taxon>Heunggongvirae</taxon>
        <taxon>Uroviricota</taxon>
        <taxon>Caudoviricetes</taxon>
    </lineage>
</organism>